<sequence length="146" mass="16047">MHTYLLRSSCGSQRSVGRTCGSDFLGEYRTYATSSTPKAHLNPPQARSGFVLGAVMAFITRSSLYITLPQAKTNPRWNGAWSARGLLPAVTAVCAALALAGMSVRYTRLQHSGHAPHARQSRAVVRRRARTVQRRGCAWLHSFSNF</sequence>
<evidence type="ECO:0000256" key="1">
    <source>
        <dbReference type="SAM" id="Phobius"/>
    </source>
</evidence>
<keyword evidence="1" id="KW-0472">Membrane</keyword>
<organism evidence="2 3">
    <name type="scientific">Lentinus brumalis</name>
    <dbReference type="NCBI Taxonomy" id="2498619"/>
    <lineage>
        <taxon>Eukaryota</taxon>
        <taxon>Fungi</taxon>
        <taxon>Dikarya</taxon>
        <taxon>Basidiomycota</taxon>
        <taxon>Agaricomycotina</taxon>
        <taxon>Agaricomycetes</taxon>
        <taxon>Polyporales</taxon>
        <taxon>Polyporaceae</taxon>
        <taxon>Lentinus</taxon>
    </lineage>
</organism>
<dbReference type="Proteomes" id="UP000256964">
    <property type="component" value="Unassembled WGS sequence"/>
</dbReference>
<proteinExistence type="predicted"/>
<dbReference type="AlphaFoldDB" id="A0A371DIA8"/>
<keyword evidence="1" id="KW-1133">Transmembrane helix</keyword>
<protein>
    <submittedName>
        <fullName evidence="2">Uncharacterized protein</fullName>
    </submittedName>
</protein>
<keyword evidence="3" id="KW-1185">Reference proteome</keyword>
<feature type="transmembrane region" description="Helical" evidence="1">
    <location>
        <begin position="48"/>
        <end position="66"/>
    </location>
</feature>
<keyword evidence="1" id="KW-0812">Transmembrane</keyword>
<evidence type="ECO:0000313" key="3">
    <source>
        <dbReference type="Proteomes" id="UP000256964"/>
    </source>
</evidence>
<feature type="transmembrane region" description="Helical" evidence="1">
    <location>
        <begin position="86"/>
        <end position="104"/>
    </location>
</feature>
<accession>A0A371DIA8</accession>
<evidence type="ECO:0000313" key="2">
    <source>
        <dbReference type="EMBL" id="RDX52262.1"/>
    </source>
</evidence>
<reference evidence="2 3" key="1">
    <citation type="journal article" date="2018" name="Biotechnol. Biofuels">
        <title>Integrative visual omics of the white-rot fungus Polyporus brumalis exposes the biotechnological potential of its oxidative enzymes for delignifying raw plant biomass.</title>
        <authorList>
            <person name="Miyauchi S."/>
            <person name="Rancon A."/>
            <person name="Drula E."/>
            <person name="Hage H."/>
            <person name="Chaduli D."/>
            <person name="Favel A."/>
            <person name="Grisel S."/>
            <person name="Henrissat B."/>
            <person name="Herpoel-Gimbert I."/>
            <person name="Ruiz-Duenas F.J."/>
            <person name="Chevret D."/>
            <person name="Hainaut M."/>
            <person name="Lin J."/>
            <person name="Wang M."/>
            <person name="Pangilinan J."/>
            <person name="Lipzen A."/>
            <person name="Lesage-Meessen L."/>
            <person name="Navarro D."/>
            <person name="Riley R."/>
            <person name="Grigoriev I.V."/>
            <person name="Zhou S."/>
            <person name="Raouche S."/>
            <person name="Rosso M.N."/>
        </authorList>
    </citation>
    <scope>NUCLEOTIDE SEQUENCE [LARGE SCALE GENOMIC DNA]</scope>
    <source>
        <strain evidence="2 3">BRFM 1820</strain>
    </source>
</reference>
<gene>
    <name evidence="2" type="ORF">OH76DRAFT_201718</name>
</gene>
<dbReference type="EMBL" id="KZ857391">
    <property type="protein sequence ID" value="RDX52262.1"/>
    <property type="molecule type" value="Genomic_DNA"/>
</dbReference>
<name>A0A371DIA8_9APHY</name>